<proteinExistence type="predicted"/>
<accession>A0A7J0FFA7</accession>
<dbReference type="AlphaFoldDB" id="A0A7J0FFA7"/>
<name>A0A7J0FFA7_9ERIC</name>
<comment type="caution">
    <text evidence="2">The sequence shown here is derived from an EMBL/GenBank/DDBJ whole genome shotgun (WGS) entry which is preliminary data.</text>
</comment>
<reference evidence="2 3" key="1">
    <citation type="submission" date="2019-07" db="EMBL/GenBank/DDBJ databases">
        <title>De Novo Assembly of kiwifruit Actinidia rufa.</title>
        <authorList>
            <person name="Sugita-Konishi S."/>
            <person name="Sato K."/>
            <person name="Mori E."/>
            <person name="Abe Y."/>
            <person name="Kisaki G."/>
            <person name="Hamano K."/>
            <person name="Suezawa K."/>
            <person name="Otani M."/>
            <person name="Fukuda T."/>
            <person name="Manabe T."/>
            <person name="Gomi K."/>
            <person name="Tabuchi M."/>
            <person name="Akimitsu K."/>
            <person name="Kataoka I."/>
        </authorList>
    </citation>
    <scope>NUCLEOTIDE SEQUENCE [LARGE SCALE GENOMIC DNA]</scope>
    <source>
        <strain evidence="3">cv. Fuchu</strain>
    </source>
</reference>
<evidence type="ECO:0000313" key="2">
    <source>
        <dbReference type="EMBL" id="GFY96567.1"/>
    </source>
</evidence>
<keyword evidence="3" id="KW-1185">Reference proteome</keyword>
<dbReference type="EMBL" id="BJWL01000011">
    <property type="protein sequence ID" value="GFY96567.1"/>
    <property type="molecule type" value="Genomic_DNA"/>
</dbReference>
<protein>
    <submittedName>
        <fullName evidence="2">Uncharacterized protein</fullName>
    </submittedName>
</protein>
<gene>
    <name evidence="2" type="ORF">Acr_11g0008730</name>
</gene>
<sequence>MGWGAEVLGLMLEGGGKEGQKGGKGLGLATRRREREGVEGNGRGFAAEEQIGWFVVERSGVVGVELWMWLMEGVGIRGE</sequence>
<evidence type="ECO:0000313" key="3">
    <source>
        <dbReference type="Proteomes" id="UP000585474"/>
    </source>
</evidence>
<feature type="region of interest" description="Disordered" evidence="1">
    <location>
        <begin position="13"/>
        <end position="41"/>
    </location>
</feature>
<dbReference type="Proteomes" id="UP000585474">
    <property type="component" value="Unassembled WGS sequence"/>
</dbReference>
<organism evidence="2 3">
    <name type="scientific">Actinidia rufa</name>
    <dbReference type="NCBI Taxonomy" id="165716"/>
    <lineage>
        <taxon>Eukaryota</taxon>
        <taxon>Viridiplantae</taxon>
        <taxon>Streptophyta</taxon>
        <taxon>Embryophyta</taxon>
        <taxon>Tracheophyta</taxon>
        <taxon>Spermatophyta</taxon>
        <taxon>Magnoliopsida</taxon>
        <taxon>eudicotyledons</taxon>
        <taxon>Gunneridae</taxon>
        <taxon>Pentapetalae</taxon>
        <taxon>asterids</taxon>
        <taxon>Ericales</taxon>
        <taxon>Actinidiaceae</taxon>
        <taxon>Actinidia</taxon>
    </lineage>
</organism>
<evidence type="ECO:0000256" key="1">
    <source>
        <dbReference type="SAM" id="MobiDB-lite"/>
    </source>
</evidence>